<dbReference type="InParanoid" id="A0A200Q476"/>
<feature type="region of interest" description="Disordered" evidence="1">
    <location>
        <begin position="181"/>
        <end position="200"/>
    </location>
</feature>
<dbReference type="Gene3D" id="2.60.40.150">
    <property type="entry name" value="C2 domain"/>
    <property type="match status" value="1"/>
</dbReference>
<dbReference type="EMBL" id="MVGT01003120">
    <property type="protein sequence ID" value="OVA05265.1"/>
    <property type="molecule type" value="Genomic_DNA"/>
</dbReference>
<dbReference type="InterPro" id="IPR000008">
    <property type="entry name" value="C2_dom"/>
</dbReference>
<keyword evidence="4" id="KW-1185">Reference proteome</keyword>
<evidence type="ECO:0000256" key="1">
    <source>
        <dbReference type="SAM" id="MobiDB-lite"/>
    </source>
</evidence>
<name>A0A200Q476_MACCD</name>
<dbReference type="AlphaFoldDB" id="A0A200Q476"/>
<proteinExistence type="predicted"/>
<evidence type="ECO:0000313" key="3">
    <source>
        <dbReference type="EMBL" id="OVA05265.1"/>
    </source>
</evidence>
<dbReference type="STRING" id="56857.A0A200Q476"/>
<evidence type="ECO:0000313" key="4">
    <source>
        <dbReference type="Proteomes" id="UP000195402"/>
    </source>
</evidence>
<dbReference type="SUPFAM" id="SSF49562">
    <property type="entry name" value="C2 domain (Calcium/lipid-binding domain, CaLB)"/>
    <property type="match status" value="1"/>
</dbReference>
<dbReference type="Proteomes" id="UP000195402">
    <property type="component" value="Unassembled WGS sequence"/>
</dbReference>
<dbReference type="PANTHER" id="PTHR32246:SF88">
    <property type="entry name" value="PROTEIN SRC2 HOMOLOG"/>
    <property type="match status" value="1"/>
</dbReference>
<dbReference type="Pfam" id="PF00168">
    <property type="entry name" value="C2"/>
    <property type="match status" value="1"/>
</dbReference>
<dbReference type="OrthoDB" id="270970at2759"/>
<sequence>MIGAPEIRHKKKPENQLREIEMLIISAEGLKNVKHVTKMRAYAVVYVERDVHVAKTHIDENGGVDPTWNKVLKVKFNESLPENSVMAAINVDIYAHGHIREKSVDSARVLLCDVLKGGDPDEPSDNLIQCLTVQVWRPSGRPHGLLNLCVPPTGKFFIRRDSLSFSIKDGGEDEVVVVGMNKDDEEEEEAEKDIQEGGHS</sequence>
<dbReference type="PROSITE" id="PS50004">
    <property type="entry name" value="C2"/>
    <property type="match status" value="1"/>
</dbReference>
<gene>
    <name evidence="3" type="ORF">BVC80_443g3</name>
</gene>
<dbReference type="InterPro" id="IPR044750">
    <property type="entry name" value="C2_SRC2/BAP"/>
</dbReference>
<comment type="caution">
    <text evidence="3">The sequence shown here is derived from an EMBL/GenBank/DDBJ whole genome shotgun (WGS) entry which is preliminary data.</text>
</comment>
<dbReference type="InterPro" id="IPR035892">
    <property type="entry name" value="C2_domain_sf"/>
</dbReference>
<dbReference type="CDD" id="cd04051">
    <property type="entry name" value="C2_SRC2_like"/>
    <property type="match status" value="1"/>
</dbReference>
<protein>
    <submittedName>
        <fullName evidence="3">C2 calcium-dependent membrane targeting</fullName>
    </submittedName>
</protein>
<dbReference type="PANTHER" id="PTHR32246">
    <property type="entry name" value="INGRESSION PROTEIN FIC1"/>
    <property type="match status" value="1"/>
</dbReference>
<accession>A0A200Q476</accession>
<dbReference type="GO" id="GO:0006952">
    <property type="term" value="P:defense response"/>
    <property type="evidence" value="ECO:0007669"/>
    <property type="project" value="InterPro"/>
</dbReference>
<dbReference type="SMART" id="SM00239">
    <property type="entry name" value="C2"/>
    <property type="match status" value="1"/>
</dbReference>
<organism evidence="3 4">
    <name type="scientific">Macleaya cordata</name>
    <name type="common">Five-seeded plume-poppy</name>
    <name type="synonym">Bocconia cordata</name>
    <dbReference type="NCBI Taxonomy" id="56857"/>
    <lineage>
        <taxon>Eukaryota</taxon>
        <taxon>Viridiplantae</taxon>
        <taxon>Streptophyta</taxon>
        <taxon>Embryophyta</taxon>
        <taxon>Tracheophyta</taxon>
        <taxon>Spermatophyta</taxon>
        <taxon>Magnoliopsida</taxon>
        <taxon>Ranunculales</taxon>
        <taxon>Papaveraceae</taxon>
        <taxon>Papaveroideae</taxon>
        <taxon>Macleaya</taxon>
    </lineage>
</organism>
<dbReference type="OMA" id="GGVDPTW"/>
<evidence type="ECO:0000259" key="2">
    <source>
        <dbReference type="PROSITE" id="PS50004"/>
    </source>
</evidence>
<reference evidence="3 4" key="1">
    <citation type="journal article" date="2017" name="Mol. Plant">
        <title>The Genome of Medicinal Plant Macleaya cordata Provides New Insights into Benzylisoquinoline Alkaloids Metabolism.</title>
        <authorList>
            <person name="Liu X."/>
            <person name="Liu Y."/>
            <person name="Huang P."/>
            <person name="Ma Y."/>
            <person name="Qing Z."/>
            <person name="Tang Q."/>
            <person name="Cao H."/>
            <person name="Cheng P."/>
            <person name="Zheng Y."/>
            <person name="Yuan Z."/>
            <person name="Zhou Y."/>
            <person name="Liu J."/>
            <person name="Tang Z."/>
            <person name="Zhuo Y."/>
            <person name="Zhang Y."/>
            <person name="Yu L."/>
            <person name="Huang J."/>
            <person name="Yang P."/>
            <person name="Peng Q."/>
            <person name="Zhang J."/>
            <person name="Jiang W."/>
            <person name="Zhang Z."/>
            <person name="Lin K."/>
            <person name="Ro D.K."/>
            <person name="Chen X."/>
            <person name="Xiong X."/>
            <person name="Shang Y."/>
            <person name="Huang S."/>
            <person name="Zeng J."/>
        </authorList>
    </citation>
    <scope>NUCLEOTIDE SEQUENCE [LARGE SCALE GENOMIC DNA]</scope>
    <source>
        <strain evidence="4">cv. BLH2017</strain>
        <tissue evidence="3">Root</tissue>
    </source>
</reference>
<feature type="domain" description="C2" evidence="2">
    <location>
        <begin position="1"/>
        <end position="124"/>
    </location>
</feature>